<evidence type="ECO:0000256" key="1">
    <source>
        <dbReference type="ARBA" id="ARBA00004141"/>
    </source>
</evidence>
<keyword evidence="5 7" id="KW-0472">Membrane</keyword>
<dbReference type="OMA" id="HRIWHAT"/>
<organism evidence="8 9">
    <name type="scientific">Trametes pubescens</name>
    <name type="common">White-rot fungus</name>
    <dbReference type="NCBI Taxonomy" id="154538"/>
    <lineage>
        <taxon>Eukaryota</taxon>
        <taxon>Fungi</taxon>
        <taxon>Dikarya</taxon>
        <taxon>Basidiomycota</taxon>
        <taxon>Agaricomycotina</taxon>
        <taxon>Agaricomycetes</taxon>
        <taxon>Polyporales</taxon>
        <taxon>Polyporaceae</taxon>
        <taxon>Trametes</taxon>
    </lineage>
</organism>
<dbReference type="SUPFAM" id="SSF103473">
    <property type="entry name" value="MFS general substrate transporter"/>
    <property type="match status" value="1"/>
</dbReference>
<evidence type="ECO:0000256" key="2">
    <source>
        <dbReference type="ARBA" id="ARBA00022448"/>
    </source>
</evidence>
<dbReference type="PANTHER" id="PTHR43791">
    <property type="entry name" value="PERMEASE-RELATED"/>
    <property type="match status" value="1"/>
</dbReference>
<evidence type="ECO:0000256" key="3">
    <source>
        <dbReference type="ARBA" id="ARBA00022692"/>
    </source>
</evidence>
<evidence type="ECO:0000256" key="5">
    <source>
        <dbReference type="ARBA" id="ARBA00023136"/>
    </source>
</evidence>
<feature type="transmembrane region" description="Helical" evidence="7">
    <location>
        <begin position="266"/>
        <end position="288"/>
    </location>
</feature>
<feature type="region of interest" description="Disordered" evidence="6">
    <location>
        <begin position="1"/>
        <end position="24"/>
    </location>
</feature>
<name>A0A1M2V8I2_TRAPU</name>
<dbReference type="Pfam" id="PF07690">
    <property type="entry name" value="MFS_1"/>
    <property type="match status" value="1"/>
</dbReference>
<dbReference type="GO" id="GO:0022857">
    <property type="term" value="F:transmembrane transporter activity"/>
    <property type="evidence" value="ECO:0007669"/>
    <property type="project" value="InterPro"/>
</dbReference>
<evidence type="ECO:0000256" key="7">
    <source>
        <dbReference type="SAM" id="Phobius"/>
    </source>
</evidence>
<feature type="transmembrane region" description="Helical" evidence="7">
    <location>
        <begin position="320"/>
        <end position="342"/>
    </location>
</feature>
<feature type="compositionally biased region" description="Basic and acidic residues" evidence="6">
    <location>
        <begin position="1"/>
        <end position="19"/>
    </location>
</feature>
<dbReference type="Gene3D" id="1.20.1250.20">
    <property type="entry name" value="MFS general substrate transporter like domains"/>
    <property type="match status" value="1"/>
</dbReference>
<feature type="transmembrane region" description="Helical" evidence="7">
    <location>
        <begin position="295"/>
        <end position="314"/>
    </location>
</feature>
<dbReference type="EMBL" id="MNAD01001575">
    <property type="protein sequence ID" value="OJT03928.1"/>
    <property type="molecule type" value="Genomic_DNA"/>
</dbReference>
<dbReference type="OrthoDB" id="6730379at2759"/>
<feature type="transmembrane region" description="Helical" evidence="7">
    <location>
        <begin position="151"/>
        <end position="172"/>
    </location>
</feature>
<feature type="transmembrane region" description="Helical" evidence="7">
    <location>
        <begin position="383"/>
        <end position="404"/>
    </location>
</feature>
<protein>
    <recommendedName>
        <fullName evidence="10">MFS general substrate transporter</fullName>
    </recommendedName>
</protein>
<evidence type="ECO:0000256" key="6">
    <source>
        <dbReference type="SAM" id="MobiDB-lite"/>
    </source>
</evidence>
<dbReference type="InterPro" id="IPR036259">
    <property type="entry name" value="MFS_trans_sf"/>
</dbReference>
<keyword evidence="9" id="KW-1185">Reference proteome</keyword>
<sequence>MEPHISLEKRGSVADDSPAHNKPHLGTRDVDVAAELAAGNDFVLDPEEAARVRCFYQAQFNWLGTAFYLSFLAFEWPQNLALQYLPVGKWMSVNILVWAIALLCHAAAKTFGQFFVCRLFLGICEGAITPGSMIITSMFYTRQEQTQRVGYWLVLMNGAAIILLGLVAYGALHIHATVLQAWQWLMIIAGVITFFFPDSSATAWFLTPEERVIAIERIKVNQAGIENKHFKKDQFIECLQDPKTWLFFFFSMISNVTNSLSNQRQIIVAGFGFTALQTTLLGCVDGVVESNGRAYSGALAYCVAILGSILVNTLPLSTRVGLLFSYWISITSIAPFVVMLAWVGSTTAGHTKRLTTNTIVMIGYAVGPQHWEKRYQPRNHVPWLILSICWAVSALLLLTARAYLSWENARRERAGPDERYDDMYITKEHSDGTVMDKKVEKVFLDLTDMQNRDFRYEL</sequence>
<gene>
    <name evidence="8" type="ORF">TRAPUB_5381</name>
</gene>
<evidence type="ECO:0000313" key="8">
    <source>
        <dbReference type="EMBL" id="OJT03928.1"/>
    </source>
</evidence>
<feature type="transmembrane region" description="Helical" evidence="7">
    <location>
        <begin position="184"/>
        <end position="206"/>
    </location>
</feature>
<proteinExistence type="predicted"/>
<keyword evidence="3 7" id="KW-0812">Transmembrane</keyword>
<evidence type="ECO:0008006" key="10">
    <source>
        <dbReference type="Google" id="ProtNLM"/>
    </source>
</evidence>
<accession>A0A1M2V8I2</accession>
<reference evidence="8 9" key="1">
    <citation type="submission" date="2016-10" db="EMBL/GenBank/DDBJ databases">
        <title>Genome sequence of the basidiomycete white-rot fungus Trametes pubescens.</title>
        <authorList>
            <person name="Makela M.R."/>
            <person name="Granchi Z."/>
            <person name="Peng M."/>
            <person name="De Vries R.P."/>
            <person name="Grigoriev I."/>
            <person name="Riley R."/>
            <person name="Hilden K."/>
        </authorList>
    </citation>
    <scope>NUCLEOTIDE SEQUENCE [LARGE SCALE GENOMIC DNA]</scope>
    <source>
        <strain evidence="8 9">FBCC735</strain>
    </source>
</reference>
<dbReference type="InterPro" id="IPR011701">
    <property type="entry name" value="MFS"/>
</dbReference>
<keyword evidence="4 7" id="KW-1133">Transmembrane helix</keyword>
<comment type="subcellular location">
    <subcellularLocation>
        <location evidence="1">Membrane</location>
        <topology evidence="1">Multi-pass membrane protein</topology>
    </subcellularLocation>
</comment>
<keyword evidence="2" id="KW-0813">Transport</keyword>
<feature type="transmembrane region" description="Helical" evidence="7">
    <location>
        <begin position="115"/>
        <end position="139"/>
    </location>
</feature>
<dbReference type="AlphaFoldDB" id="A0A1M2V8I2"/>
<comment type="caution">
    <text evidence="8">The sequence shown here is derived from an EMBL/GenBank/DDBJ whole genome shotgun (WGS) entry which is preliminary data.</text>
</comment>
<dbReference type="PANTHER" id="PTHR43791:SF63">
    <property type="entry name" value="HIGH AFFINITY CYSTEINE TRANSPORTER"/>
    <property type="match status" value="1"/>
</dbReference>
<evidence type="ECO:0000256" key="4">
    <source>
        <dbReference type="ARBA" id="ARBA00022989"/>
    </source>
</evidence>
<dbReference type="Proteomes" id="UP000184267">
    <property type="component" value="Unassembled WGS sequence"/>
</dbReference>
<feature type="transmembrane region" description="Helical" evidence="7">
    <location>
        <begin position="90"/>
        <end position="108"/>
    </location>
</feature>
<evidence type="ECO:0000313" key="9">
    <source>
        <dbReference type="Proteomes" id="UP000184267"/>
    </source>
</evidence>
<dbReference type="STRING" id="154538.A0A1M2V8I2"/>
<dbReference type="GO" id="GO:0016020">
    <property type="term" value="C:membrane"/>
    <property type="evidence" value="ECO:0007669"/>
    <property type="project" value="UniProtKB-SubCell"/>
</dbReference>